<feature type="chain" id="PRO_5045907113" description="Outer membrane efflux protein" evidence="2">
    <location>
        <begin position="24"/>
        <end position="226"/>
    </location>
</feature>
<evidence type="ECO:0008006" key="5">
    <source>
        <dbReference type="Google" id="ProtNLM"/>
    </source>
</evidence>
<organism evidence="3 4">
    <name type="scientific">Mucilaginibacter dorajii</name>
    <dbReference type="NCBI Taxonomy" id="692994"/>
    <lineage>
        <taxon>Bacteria</taxon>
        <taxon>Pseudomonadati</taxon>
        <taxon>Bacteroidota</taxon>
        <taxon>Sphingobacteriia</taxon>
        <taxon>Sphingobacteriales</taxon>
        <taxon>Sphingobacteriaceae</taxon>
        <taxon>Mucilaginibacter</taxon>
    </lineage>
</organism>
<dbReference type="EMBL" id="BAAAZC010000029">
    <property type="protein sequence ID" value="GAA3987723.1"/>
    <property type="molecule type" value="Genomic_DNA"/>
</dbReference>
<dbReference type="Proteomes" id="UP001500742">
    <property type="component" value="Unassembled WGS sequence"/>
</dbReference>
<protein>
    <recommendedName>
        <fullName evidence="5">Outer membrane efflux protein</fullName>
    </recommendedName>
</protein>
<dbReference type="RefSeq" id="WP_259094082.1">
    <property type="nucleotide sequence ID" value="NZ_BAAAZC010000029.1"/>
</dbReference>
<keyword evidence="2" id="KW-0732">Signal</keyword>
<dbReference type="InterPro" id="IPR003423">
    <property type="entry name" value="OMP_efflux"/>
</dbReference>
<dbReference type="Gene3D" id="1.20.1600.10">
    <property type="entry name" value="Outer membrane efflux proteins (OEP)"/>
    <property type="match status" value="1"/>
</dbReference>
<name>A0ABP7QU97_9SPHI</name>
<gene>
    <name evidence="3" type="ORF">GCM10022210_45480</name>
</gene>
<evidence type="ECO:0000256" key="1">
    <source>
        <dbReference type="ARBA" id="ARBA00007613"/>
    </source>
</evidence>
<reference evidence="4" key="1">
    <citation type="journal article" date="2019" name="Int. J. Syst. Evol. Microbiol.">
        <title>The Global Catalogue of Microorganisms (GCM) 10K type strain sequencing project: providing services to taxonomists for standard genome sequencing and annotation.</title>
        <authorList>
            <consortium name="The Broad Institute Genomics Platform"/>
            <consortium name="The Broad Institute Genome Sequencing Center for Infectious Disease"/>
            <person name="Wu L."/>
            <person name="Ma J."/>
        </authorList>
    </citation>
    <scope>NUCLEOTIDE SEQUENCE [LARGE SCALE GENOMIC DNA]</scope>
    <source>
        <strain evidence="4">JCM 16601</strain>
    </source>
</reference>
<dbReference type="Pfam" id="PF02321">
    <property type="entry name" value="OEP"/>
    <property type="match status" value="1"/>
</dbReference>
<keyword evidence="4" id="KW-1185">Reference proteome</keyword>
<accession>A0ABP7QU97</accession>
<comment type="similarity">
    <text evidence="1">Belongs to the outer membrane factor (OMF) (TC 1.B.17) family.</text>
</comment>
<sequence length="226" mass="25734">MNKHLKVFCFLITTTLFTNNLHAQETFINNVNMAYLDKLVAIAKKNYPEVKVKQSQVNAAHSNYNATKFAWLDGLTASYIYSPQNLVNQAQPSIFKGYQLAITLSIGQLISNPSIISAARETYKVAQYQQAEYMLSLEAQVRKLYFTYLEAMTELRLRTGAVTDASSAVKQLKYAFQKGETTFQIYNEQLNSYYNQNSFMVQAELATWTAKTNLEELLGIKLEDVK</sequence>
<proteinExistence type="inferred from homology"/>
<evidence type="ECO:0000256" key="2">
    <source>
        <dbReference type="SAM" id="SignalP"/>
    </source>
</evidence>
<comment type="caution">
    <text evidence="3">The sequence shown here is derived from an EMBL/GenBank/DDBJ whole genome shotgun (WGS) entry which is preliminary data.</text>
</comment>
<evidence type="ECO:0000313" key="3">
    <source>
        <dbReference type="EMBL" id="GAA3987723.1"/>
    </source>
</evidence>
<dbReference type="SUPFAM" id="SSF56954">
    <property type="entry name" value="Outer membrane efflux proteins (OEP)"/>
    <property type="match status" value="1"/>
</dbReference>
<evidence type="ECO:0000313" key="4">
    <source>
        <dbReference type="Proteomes" id="UP001500742"/>
    </source>
</evidence>
<feature type="signal peptide" evidence="2">
    <location>
        <begin position="1"/>
        <end position="23"/>
    </location>
</feature>